<reference evidence="2" key="1">
    <citation type="journal article" date="2023" name="Nat. Plants">
        <title>Single-cell RNA sequencing provides a high-resolution roadmap for understanding the multicellular compartmentation of specialized metabolism.</title>
        <authorList>
            <person name="Sun S."/>
            <person name="Shen X."/>
            <person name="Li Y."/>
            <person name="Li Y."/>
            <person name="Wang S."/>
            <person name="Li R."/>
            <person name="Zhang H."/>
            <person name="Shen G."/>
            <person name="Guo B."/>
            <person name="Wei J."/>
            <person name="Xu J."/>
            <person name="St-Pierre B."/>
            <person name="Chen S."/>
            <person name="Sun C."/>
        </authorList>
    </citation>
    <scope>NUCLEOTIDE SEQUENCE [LARGE SCALE GENOMIC DNA]</scope>
</reference>
<name>A0ACC0CAR5_CATRO</name>
<proteinExistence type="predicted"/>
<dbReference type="Proteomes" id="UP001060085">
    <property type="component" value="Linkage Group LG01"/>
</dbReference>
<evidence type="ECO:0000313" key="1">
    <source>
        <dbReference type="EMBL" id="KAI5681866.1"/>
    </source>
</evidence>
<sequence length="197" mass="22554">MELKLGPITRVRMKKLKASNGNEDNGMVTYMEESLKNRFERFGDQGEASKLFSICSISKDHYRKQLERENWLSVGEGHPTSNGSPAPNSPTTIDGRYHPTITDRVSYWSVEFKILKRGSLRKGGDPWKRVESELQSKVDLHQRRIEDKGFGECPSSSSESIEEILKLPLNRMKTAAEKRLTFHRTKEAFLESQGYTT</sequence>
<keyword evidence="2" id="KW-1185">Reference proteome</keyword>
<gene>
    <name evidence="1" type="ORF">M9H77_03094</name>
</gene>
<protein>
    <submittedName>
        <fullName evidence="1">Uncharacterized protein</fullName>
    </submittedName>
</protein>
<organism evidence="1 2">
    <name type="scientific">Catharanthus roseus</name>
    <name type="common">Madagascar periwinkle</name>
    <name type="synonym">Vinca rosea</name>
    <dbReference type="NCBI Taxonomy" id="4058"/>
    <lineage>
        <taxon>Eukaryota</taxon>
        <taxon>Viridiplantae</taxon>
        <taxon>Streptophyta</taxon>
        <taxon>Embryophyta</taxon>
        <taxon>Tracheophyta</taxon>
        <taxon>Spermatophyta</taxon>
        <taxon>Magnoliopsida</taxon>
        <taxon>eudicotyledons</taxon>
        <taxon>Gunneridae</taxon>
        <taxon>Pentapetalae</taxon>
        <taxon>asterids</taxon>
        <taxon>lamiids</taxon>
        <taxon>Gentianales</taxon>
        <taxon>Apocynaceae</taxon>
        <taxon>Rauvolfioideae</taxon>
        <taxon>Vinceae</taxon>
        <taxon>Catharanthinae</taxon>
        <taxon>Catharanthus</taxon>
    </lineage>
</organism>
<accession>A0ACC0CAR5</accession>
<evidence type="ECO:0000313" key="2">
    <source>
        <dbReference type="Proteomes" id="UP001060085"/>
    </source>
</evidence>
<comment type="caution">
    <text evidence="1">The sequence shown here is derived from an EMBL/GenBank/DDBJ whole genome shotgun (WGS) entry which is preliminary data.</text>
</comment>
<dbReference type="EMBL" id="CM044701">
    <property type="protein sequence ID" value="KAI5681866.1"/>
    <property type="molecule type" value="Genomic_DNA"/>
</dbReference>